<evidence type="ECO:0000313" key="3">
    <source>
        <dbReference type="Proteomes" id="UP000237968"/>
    </source>
</evidence>
<evidence type="ECO:0000256" key="1">
    <source>
        <dbReference type="SAM" id="Phobius"/>
    </source>
</evidence>
<feature type="transmembrane region" description="Helical" evidence="1">
    <location>
        <begin position="63"/>
        <end position="83"/>
    </location>
</feature>
<name>A0A2S9XDM4_9BACT</name>
<dbReference type="OrthoDB" id="6023910at2"/>
<keyword evidence="3" id="KW-1185">Reference proteome</keyword>
<dbReference type="Proteomes" id="UP000237968">
    <property type="component" value="Unassembled WGS sequence"/>
</dbReference>
<dbReference type="AlphaFoldDB" id="A0A2S9XDM4"/>
<organism evidence="2 3">
    <name type="scientific">Enhygromyxa salina</name>
    <dbReference type="NCBI Taxonomy" id="215803"/>
    <lineage>
        <taxon>Bacteria</taxon>
        <taxon>Pseudomonadati</taxon>
        <taxon>Myxococcota</taxon>
        <taxon>Polyangia</taxon>
        <taxon>Nannocystales</taxon>
        <taxon>Nannocystaceae</taxon>
        <taxon>Enhygromyxa</taxon>
    </lineage>
</organism>
<keyword evidence="1" id="KW-1133">Transmembrane helix</keyword>
<dbReference type="EMBL" id="PVNK01000263">
    <property type="protein sequence ID" value="PRP90953.1"/>
    <property type="molecule type" value="Genomic_DNA"/>
</dbReference>
<keyword evidence="1" id="KW-0472">Membrane</keyword>
<keyword evidence="1" id="KW-0812">Transmembrane</keyword>
<protein>
    <recommendedName>
        <fullName evidence="4">DUF1269 domain-containing protein</fullName>
    </recommendedName>
</protein>
<reference evidence="2 3" key="1">
    <citation type="submission" date="2018-03" db="EMBL/GenBank/DDBJ databases">
        <title>Draft Genome Sequences of the Obligatory Marine Myxobacteria Enhygromyxa salina SWB005.</title>
        <authorList>
            <person name="Poehlein A."/>
            <person name="Moghaddam J.A."/>
            <person name="Harms H."/>
            <person name="Alanjari M."/>
            <person name="Koenig G.M."/>
            <person name="Daniel R."/>
            <person name="Schaeberle T.F."/>
        </authorList>
    </citation>
    <scope>NUCLEOTIDE SEQUENCE [LARGE SCALE GENOMIC DNA]</scope>
    <source>
        <strain evidence="2 3">SWB005</strain>
    </source>
</reference>
<comment type="caution">
    <text evidence="2">The sequence shown here is derived from an EMBL/GenBank/DDBJ whole genome shotgun (WGS) entry which is preliminary data.</text>
</comment>
<dbReference type="RefSeq" id="WP_106395211.1">
    <property type="nucleotide sequence ID" value="NZ_PVNK01000263.1"/>
</dbReference>
<evidence type="ECO:0008006" key="4">
    <source>
        <dbReference type="Google" id="ProtNLM"/>
    </source>
</evidence>
<gene>
    <name evidence="2" type="ORF">ENSA5_60280</name>
</gene>
<proteinExistence type="predicted"/>
<accession>A0A2S9XDM4</accession>
<feature type="transmembrane region" description="Helical" evidence="1">
    <location>
        <begin position="89"/>
        <end position="112"/>
    </location>
</feature>
<evidence type="ECO:0000313" key="2">
    <source>
        <dbReference type="EMBL" id="PRP90953.1"/>
    </source>
</evidence>
<dbReference type="InterPro" id="IPR052948">
    <property type="entry name" value="Low_temp-induced_all0457"/>
</dbReference>
<sequence length="159" mass="16249">MTSKRHVYALFNNPDEALKAYNEIQERGCKGEHCSVLVHRDLIDEEELPMAETAAREGAGKGAVLAATTGAVVGGLLLLPGGILGLGPLAAIALGAGTGAMYGSLLGAISGASEPEKPLREFEAELAAGKVLVAVETDDAALSDMCSTVFAAHSGTERS</sequence>
<dbReference type="PANTHER" id="PTHR36109">
    <property type="entry name" value="MEMBRANE PROTEIN-RELATED"/>
    <property type="match status" value="1"/>
</dbReference>
<dbReference type="PANTHER" id="PTHR36109:SF2">
    <property type="entry name" value="MEMBRANE PROTEIN"/>
    <property type="match status" value="1"/>
</dbReference>